<evidence type="ECO:0000256" key="4">
    <source>
        <dbReference type="ARBA" id="ARBA00023157"/>
    </source>
</evidence>
<keyword evidence="4" id="KW-1015">Disulfide bond</keyword>
<dbReference type="Gene3D" id="2.60.120.740">
    <property type="match status" value="2"/>
</dbReference>
<dbReference type="PANTHER" id="PTHR46093">
    <property type="entry name" value="ACYL-COA-BINDING DOMAIN-CONTAINING PROTEIN 5"/>
    <property type="match status" value="1"/>
</dbReference>
<evidence type="ECO:0000259" key="7">
    <source>
        <dbReference type="PROSITE" id="PS51820"/>
    </source>
</evidence>
<dbReference type="InterPro" id="IPR013783">
    <property type="entry name" value="Ig-like_fold"/>
</dbReference>
<dbReference type="Pfam" id="PF24681">
    <property type="entry name" value="Kelch_KLHDC2_KLHL20_DRC7"/>
    <property type="match status" value="1"/>
</dbReference>
<dbReference type="PANTHER" id="PTHR46093:SF18">
    <property type="entry name" value="FIBRONECTIN TYPE-III DOMAIN-CONTAINING PROTEIN"/>
    <property type="match status" value="1"/>
</dbReference>
<dbReference type="Pfam" id="PF02140">
    <property type="entry name" value="SUEL_Lectin"/>
    <property type="match status" value="1"/>
</dbReference>
<sequence length="2706" mass="273875">MVSPVDIPIDGGVTLTLTGRSFAASSTLACVFISLEAGGEGAAGGAVVVSVAAPVTVLATFISDNEARCVVPALAFAGAVTVHVANAYGYAGPGVTIRLREQALRLQGGIGAASTAVQADADVAATLTLSCPVGTRVTALSFANFGTPTGRCITASDFCTKETTTTCPTSHSADTSCSVDVSVAVLARCQGFASCTLEVTAANLGVSDPCLGTAKWLMVNATCDDSWRTQDYVMAPGASAAAAASDAYTLSMWVYPGTKDGLQAVAAFTGSRSSPTRSHAVMQWKPDGGASNQGVIYYYDDKIQDVMMSSGVVGVARKVTRGHWYHVAIAVSSGSGALYLDGAVVAAFSTTARPDPSGSLVLGVDLDATGMPTEYFEGWLDEVTVHARALSSSEVAASVCYAKPSPLGLAVHFRFNDPNGAFPDVRVQNHADPTAPGELVASTSSVWNATTNTWAGQGLAGGGVSHPTYEFMGAPWFPATVLSAAEPNGAAAVPLGSGSLTLGGVNLASTLVVAIGGVASTASVTSDVSASVAVGAIESCNVGNVGAPSSFAAAANAASLMATNFNAGGACGALPAGWGASSVTVTREVLPADIVRGLVCHYTFAGGEMNDLSGNSNNAVNNAAVATAGKNLRDDTAYSLPSAAAHISIPNCVGGVTVAAWLKVDDEPFSAASTSPTQCATATSTDAGAVRGVWVFYAGVVTNTSVMNVYAGVSGQSLSLVSAPSPKVKAFLAAALNNHMLGGAHAGGFTGAVDAVWVYSRVLCAAELLLVLDSQEFALRTGPNGATVAIPVASGVQGVLSPGLATTYYLAAQKSQAVDADFSIWLTEAPPGITGANGWTAVKSGYVRLPGAGAYTFHVTADDAVTLTVGGASVSSFCVANAAADCSTGGTYHVTYTALAPGDVAVELMFTDKAGGASVAVEYESTANNIVRAPVPSSALRAGTGPVTLAAWVKPAGVAARERTVVALPATGGEPGLSLGLSAGGALVAAAQIGCGSGCLSSCTGNYREAFSAEGAVASEQWQHVAAAYDGTSWELYIDGTLVGTATYATAAFPAPTNAAVIVGAEAASDVIGGTPNDIRAFDGYVFSATLHAKVLTATEIATLMACKVSALLDASLVAYLALEEGMGSSTAVASATSERAAVATIVKAHAGVEAWAAIPARCSGEGGRASAAKTQVAGTGLTRSKAGACTRAYVGVHNQCGGRMSTGGDAVTGELVGPLHLHTSAATLNVTEGGVVDHGDGSYTVLFTPTGAGYYQLVIRVGGEMVSSHKLYVIPSDAVAAMSYVVGDAAEPLEADELSAPVPGTENTLTLVTVDRFGNRLTSPAPASTIMAVSFSGPAAAPSADVSSNGDGTYKIKYIVPAAGDYRMALTMDDEPVCFHGGRECCDQKRSALEACSQLEVPADPVARTCRFCLKSRDIPGAVIFKEVPAMVPHHATEWKFNHSWTISAWIRKPGPGSSAAEYIVVKWADGYSMGAPFVYFRLNKVGDGSAGKYTAAAGVAVSSGTREVTSSEVTLSNTAWHHVAGTYDGQQVKVFVDGIGVGTSSATSTTLYASSNPDFPLMLGKGFVGTIGEITILKSARSPHATGHPLDRFCPSGAGGAPTADVLAVFPFDEAPLGVSTSSASKSRLHTAQLGYLCEQTSNSITGLTLSCPVDHEIAEITFANYGTSQGSCMGHTAVDACKLDVVGKMEELCMGQRSCTVTSFDVTFENIMTCATAVTLTATARCAPNVALGGSAAMWSREDAPSHVGIFSPTTTLVAATAAVDAAAAVAVAGTRLSFTVATLDACSLPSTLWNAASNTVLGAISYISSVDVSLDHTCPSLPLMTPAGDTGAGVLRVPAGDAAYCTGRGGDAAGIIDVELLASTAGAGTLSVTLTRGEVGDVDYEQQSYSKSVTVVAASADASTSLVLGSALLACEAGVPATLTVLAKDSFGHARGGTDAGIITVTASGPRASVVSPATVDASAGSYTYTLTHPAAGPYTIKIQIAGAVVKSTTVECHGGVPRKVITFTAEPPARFEHAAASVGADAYIFGGVLEDKSYTEQIWKFSPGTGGRWTYRVPITVTGLPDAGPETVFYGLPVAGPETVFNVVVDTEALIAAGKMRADCADVRFMLPEPSGAAVTHWIEPAGTPTGCGSNAAHFWVKTGNAAVHLYYGNVAAADTSTRALFAFFEDFETVASAPAGWSLDNPAAGARCGQPAGAGDLATFFSSSEVSLTGSRALKAAGATEAGGAITLAVTPAMPSFFLQAYLYDGGCAGAAWISPDWGSCSDAAAGSTKNLLPGTAVGAGVQSSADPLRYATTYPWTAASGSARSVGWHTVAFRGNTSVLEILVDGVVAKVTKGTTLSKILLRSDPVAGSAAGADFYWDGIFAAEYNPAVSATTAGEEAVLMAAGMGWSRVAAAAAATGPSARQGHSFNADGGGNVLAFGGERSGYVYADVWRYSASAASWTFVAASGDGPPPPGRHDHSAVVHGGELYVYGGRGAGGEALEDFWRFSLATQQWTQLPTPPGAGARFGHTAAVTGGDMLVYGGYLEGAGDAVGEFTTELWSFDLSAGVTAASAAAPGVASGWIQVGPRKFNFQSDATESVNDAIVFPAMLPRGRFAHLGLSVSASGSGSAVYYVLGGLDADHATPLSDAWMFDPAAREWSVAAFPVAALPAVARYDAALATFGALGDRVLVFGGLREGAILGGDKGDTYALYLGQ</sequence>
<dbReference type="InterPro" id="IPR002909">
    <property type="entry name" value="IPT_dom"/>
</dbReference>
<dbReference type="Gene3D" id="2.60.40.10">
    <property type="entry name" value="Immunoglobulins"/>
    <property type="match status" value="4"/>
</dbReference>
<gene>
    <name evidence="8" type="ORF">MANT1106_LOCUS11069</name>
</gene>
<dbReference type="InterPro" id="IPR018765">
    <property type="entry name" value="DUF2341"/>
</dbReference>
<dbReference type="InterPro" id="IPR006558">
    <property type="entry name" value="LamG-like"/>
</dbReference>
<dbReference type="GO" id="GO:0030246">
    <property type="term" value="F:carbohydrate binding"/>
    <property type="evidence" value="ECO:0007669"/>
    <property type="project" value="InterPro"/>
</dbReference>
<evidence type="ECO:0000256" key="2">
    <source>
        <dbReference type="ARBA" id="ARBA00022729"/>
    </source>
</evidence>
<dbReference type="InterPro" id="IPR000922">
    <property type="entry name" value="Lectin_gal-bd_dom"/>
</dbReference>
<feature type="repeat" description="Filamin" evidence="5">
    <location>
        <begin position="1901"/>
        <end position="2003"/>
    </location>
</feature>
<dbReference type="EMBL" id="HBFC01018564">
    <property type="protein sequence ID" value="CAD8708386.1"/>
    <property type="molecule type" value="Transcribed_RNA"/>
</dbReference>
<dbReference type="InterPro" id="IPR013320">
    <property type="entry name" value="ConA-like_dom_sf"/>
</dbReference>
<dbReference type="Gene3D" id="2.120.10.80">
    <property type="entry name" value="Kelch-type beta propeller"/>
    <property type="match status" value="2"/>
</dbReference>
<keyword evidence="1" id="KW-0880">Kelch repeat</keyword>
<evidence type="ECO:0000256" key="1">
    <source>
        <dbReference type="ARBA" id="ARBA00022441"/>
    </source>
</evidence>
<keyword evidence="2" id="KW-0732">Signal</keyword>
<dbReference type="PROSITE" id="PS51820">
    <property type="entry name" value="PA14"/>
    <property type="match status" value="1"/>
</dbReference>
<dbReference type="Pfam" id="PF13385">
    <property type="entry name" value="Laminin_G_3"/>
    <property type="match status" value="3"/>
</dbReference>
<feature type="repeat" description="Filamin" evidence="5">
    <location>
        <begin position="1291"/>
        <end position="1378"/>
    </location>
</feature>
<dbReference type="InterPro" id="IPR043159">
    <property type="entry name" value="Lectin_gal-bd_sf"/>
</dbReference>
<dbReference type="InterPro" id="IPR011658">
    <property type="entry name" value="PA14_dom"/>
</dbReference>
<reference evidence="8" key="1">
    <citation type="submission" date="2021-01" db="EMBL/GenBank/DDBJ databases">
        <authorList>
            <person name="Corre E."/>
            <person name="Pelletier E."/>
            <person name="Niang G."/>
            <person name="Scheremetjew M."/>
            <person name="Finn R."/>
            <person name="Kale V."/>
            <person name="Holt S."/>
            <person name="Cochrane G."/>
            <person name="Meng A."/>
            <person name="Brown T."/>
            <person name="Cohen L."/>
        </authorList>
    </citation>
    <scope>NUCLEOTIDE SEQUENCE</scope>
    <source>
        <strain evidence="8">SL-175</strain>
    </source>
</reference>
<dbReference type="PROSITE" id="PS50194">
    <property type="entry name" value="FILAMIN_REPEAT"/>
    <property type="match status" value="3"/>
</dbReference>
<dbReference type="SMART" id="SM00557">
    <property type="entry name" value="IG_FLMN"/>
    <property type="match status" value="2"/>
</dbReference>
<dbReference type="Pfam" id="PF00630">
    <property type="entry name" value="Filamin"/>
    <property type="match status" value="2"/>
</dbReference>
<evidence type="ECO:0000259" key="6">
    <source>
        <dbReference type="PROSITE" id="PS50228"/>
    </source>
</evidence>
<dbReference type="Gene3D" id="2.60.120.200">
    <property type="match status" value="4"/>
</dbReference>
<evidence type="ECO:0000256" key="5">
    <source>
        <dbReference type="PROSITE-ProRule" id="PRU00087"/>
    </source>
</evidence>
<organism evidence="8">
    <name type="scientific">Mantoniella antarctica</name>
    <dbReference type="NCBI Taxonomy" id="81844"/>
    <lineage>
        <taxon>Eukaryota</taxon>
        <taxon>Viridiplantae</taxon>
        <taxon>Chlorophyta</taxon>
        <taxon>Mamiellophyceae</taxon>
        <taxon>Mamiellales</taxon>
        <taxon>Mamiellaceae</taxon>
        <taxon>Mantoniella</taxon>
    </lineage>
</organism>
<feature type="repeat" description="Filamin" evidence="5">
    <location>
        <begin position="1167"/>
        <end position="1276"/>
    </location>
</feature>
<dbReference type="InterPro" id="IPR006652">
    <property type="entry name" value="Kelch_1"/>
</dbReference>
<dbReference type="InterPro" id="IPR037524">
    <property type="entry name" value="PA14/GLEYA"/>
</dbReference>
<dbReference type="Pfam" id="PF01833">
    <property type="entry name" value="TIG"/>
    <property type="match status" value="1"/>
</dbReference>
<dbReference type="SUPFAM" id="SSF49899">
    <property type="entry name" value="Concanavalin A-like lectins/glucanases"/>
    <property type="match status" value="4"/>
</dbReference>
<evidence type="ECO:0000256" key="3">
    <source>
        <dbReference type="ARBA" id="ARBA00022737"/>
    </source>
</evidence>
<name>A0A7S0SKF1_9CHLO</name>
<keyword evidence="3" id="KW-0677">Repeat</keyword>
<dbReference type="SMART" id="SM00560">
    <property type="entry name" value="LamGL"/>
    <property type="match status" value="3"/>
</dbReference>
<dbReference type="InterPro" id="IPR017868">
    <property type="entry name" value="Filamin/ABP280_repeat-like"/>
</dbReference>
<dbReference type="InterPro" id="IPR014756">
    <property type="entry name" value="Ig_E-set"/>
</dbReference>
<dbReference type="CDD" id="cd22842">
    <property type="entry name" value="Gal_Rha_Lectin_BGal"/>
    <property type="match status" value="1"/>
</dbReference>
<dbReference type="SUPFAM" id="SSF117281">
    <property type="entry name" value="Kelch motif"/>
    <property type="match status" value="2"/>
</dbReference>
<protein>
    <submittedName>
        <fullName evidence="8">Uncharacterized protein</fullName>
    </submittedName>
</protein>
<dbReference type="SUPFAM" id="SSF81296">
    <property type="entry name" value="E set domains"/>
    <property type="match status" value="3"/>
</dbReference>
<dbReference type="SMART" id="SM00612">
    <property type="entry name" value="Kelch"/>
    <property type="match status" value="2"/>
</dbReference>
<feature type="domain" description="PA14" evidence="7">
    <location>
        <begin position="799"/>
        <end position="939"/>
    </location>
</feature>
<evidence type="ECO:0000313" key="8">
    <source>
        <dbReference type="EMBL" id="CAD8708386.1"/>
    </source>
</evidence>
<feature type="domain" description="SUEL-type lectin" evidence="6">
    <location>
        <begin position="121"/>
        <end position="224"/>
    </location>
</feature>
<dbReference type="PROSITE" id="PS50228">
    <property type="entry name" value="SUEL_LECTIN"/>
    <property type="match status" value="2"/>
</dbReference>
<proteinExistence type="predicted"/>
<dbReference type="Pfam" id="PF10102">
    <property type="entry name" value="DUF2341"/>
    <property type="match status" value="1"/>
</dbReference>
<dbReference type="InterPro" id="IPR001298">
    <property type="entry name" value="Filamin/ABP280_rpt"/>
</dbReference>
<feature type="domain" description="SUEL-type lectin" evidence="6">
    <location>
        <begin position="1650"/>
        <end position="1730"/>
    </location>
</feature>
<accession>A0A7S0SKF1</accession>
<dbReference type="InterPro" id="IPR015915">
    <property type="entry name" value="Kelch-typ_b-propeller"/>
</dbReference>
<dbReference type="Pfam" id="PF07691">
    <property type="entry name" value="PA14"/>
    <property type="match status" value="1"/>
</dbReference>